<reference evidence="2 3" key="1">
    <citation type="submission" date="2016-01" db="EMBL/GenBank/DDBJ databases">
        <title>Genome Sequences of Twelve Sporeforming Bacillus Species Isolated from Foods.</title>
        <authorList>
            <person name="Berendsen E.M."/>
            <person name="Wells-Bennik M.H."/>
            <person name="Krawcyk A.O."/>
            <person name="De Jong A."/>
            <person name="Holsappel S."/>
            <person name="Eijlander R.T."/>
            <person name="Kuipers O.P."/>
        </authorList>
    </citation>
    <scope>NUCLEOTIDE SEQUENCE [LARGE SCALE GENOMIC DNA]</scope>
    <source>
        <strain evidence="2 3">B4098</strain>
    </source>
</reference>
<dbReference type="Proteomes" id="UP000075288">
    <property type="component" value="Unassembled WGS sequence"/>
</dbReference>
<dbReference type="AlphaFoldDB" id="A0A150JWN1"/>
<name>A0A150JWN1_HEYCO</name>
<feature type="region of interest" description="Disordered" evidence="1">
    <location>
        <begin position="1"/>
        <end position="34"/>
    </location>
</feature>
<dbReference type="PATRIC" id="fig|1398.26.peg.234"/>
<accession>A0A150JWN1</accession>
<protein>
    <submittedName>
        <fullName evidence="2">Uncharacterized protein</fullName>
    </submittedName>
</protein>
<organism evidence="2 3">
    <name type="scientific">Heyndrickxia coagulans</name>
    <name type="common">Weizmannia coagulans</name>
    <dbReference type="NCBI Taxonomy" id="1398"/>
    <lineage>
        <taxon>Bacteria</taxon>
        <taxon>Bacillati</taxon>
        <taxon>Bacillota</taxon>
        <taxon>Bacilli</taxon>
        <taxon>Bacillales</taxon>
        <taxon>Bacillaceae</taxon>
        <taxon>Heyndrickxia</taxon>
    </lineage>
</organism>
<dbReference type="EMBL" id="LQYG01000069">
    <property type="protein sequence ID" value="KYC61501.1"/>
    <property type="molecule type" value="Genomic_DNA"/>
</dbReference>
<comment type="caution">
    <text evidence="2">The sequence shown here is derived from an EMBL/GenBank/DDBJ whole genome shotgun (WGS) entry which is preliminary data.</text>
</comment>
<feature type="compositionally biased region" description="Basic and acidic residues" evidence="1">
    <location>
        <begin position="15"/>
        <end position="25"/>
    </location>
</feature>
<sequence length="58" mass="6505">MITGMDHPAPFFAETGRRFGPEEHGSGAGKTARYFKREDEYQVRGVLESLDKQESSSL</sequence>
<evidence type="ECO:0000313" key="3">
    <source>
        <dbReference type="Proteomes" id="UP000075288"/>
    </source>
</evidence>
<evidence type="ECO:0000256" key="1">
    <source>
        <dbReference type="SAM" id="MobiDB-lite"/>
    </source>
</evidence>
<proteinExistence type="predicted"/>
<evidence type="ECO:0000313" key="2">
    <source>
        <dbReference type="EMBL" id="KYC61501.1"/>
    </source>
</evidence>
<gene>
    <name evidence="2" type="ORF">B4098_2056</name>
</gene>